<dbReference type="GO" id="GO:0019058">
    <property type="term" value="P:viral life cycle"/>
    <property type="evidence" value="ECO:0007669"/>
    <property type="project" value="UniProtKB-ARBA"/>
</dbReference>
<name>A0A8S5QSJ0_9CAUD</name>
<keyword evidence="2" id="KW-0946">Virion</keyword>
<dbReference type="SUPFAM" id="SSF51126">
    <property type="entry name" value="Pectin lyase-like"/>
    <property type="match status" value="1"/>
</dbReference>
<dbReference type="InterPro" id="IPR012334">
    <property type="entry name" value="Pectin_lyas_fold"/>
</dbReference>
<proteinExistence type="predicted"/>
<sequence>MAYEKTVWVNGQAPALDADHLNKIEQGIADAVSVTPQTLSSEQQSQVRTNIGAEQIGLNAFKTIYVSPSGNDNTGDGSQSKPFRQVQRAIDSLPKNLGASEIKISVAAGEYAGFKIAGFYGTGTMNHFAISIEGESRGTAIIAGGIEVSSCMCFVLISKFTIKGATSGCNVAALHVHGIQVYDVALVGTMAVFGVWFDSCTWASIYYSEVSDKSKAGIFADGTTLYCGRVSGTNNAVAINSGSSSSGFGGIVVGYNCTIDGTTKYKKDYGGIIFMDGALV</sequence>
<dbReference type="GO" id="GO:0051701">
    <property type="term" value="P:biological process involved in interaction with host"/>
    <property type="evidence" value="ECO:0007669"/>
    <property type="project" value="UniProtKB-ARBA"/>
</dbReference>
<evidence type="ECO:0000256" key="2">
    <source>
        <dbReference type="ARBA" id="ARBA00022844"/>
    </source>
</evidence>
<reference evidence="3" key="1">
    <citation type="journal article" date="2021" name="Proc. Natl. Acad. Sci. U.S.A.">
        <title>A Catalog of Tens of Thousands of Viruses from Human Metagenomes Reveals Hidden Associations with Chronic Diseases.</title>
        <authorList>
            <person name="Tisza M.J."/>
            <person name="Buck C.B."/>
        </authorList>
    </citation>
    <scope>NUCLEOTIDE SEQUENCE</scope>
    <source>
        <strain evidence="3">CtBtS10</strain>
    </source>
</reference>
<organism evidence="3">
    <name type="scientific">Siphoviridae sp. ctBtS10</name>
    <dbReference type="NCBI Taxonomy" id="2826190"/>
    <lineage>
        <taxon>Viruses</taxon>
        <taxon>Duplodnaviria</taxon>
        <taxon>Heunggongvirae</taxon>
        <taxon>Uroviricota</taxon>
        <taxon>Caudoviricetes</taxon>
    </lineage>
</organism>
<protein>
    <submittedName>
        <fullName evidence="3">Xylosidase</fullName>
    </submittedName>
</protein>
<dbReference type="EMBL" id="BK015725">
    <property type="protein sequence ID" value="DAE22056.1"/>
    <property type="molecule type" value="Genomic_DNA"/>
</dbReference>
<evidence type="ECO:0000256" key="1">
    <source>
        <dbReference type="ARBA" id="ARBA00004328"/>
    </source>
</evidence>
<evidence type="ECO:0000313" key="3">
    <source>
        <dbReference type="EMBL" id="DAE22056.1"/>
    </source>
</evidence>
<comment type="subcellular location">
    <subcellularLocation>
        <location evidence="1">Virion</location>
    </subcellularLocation>
</comment>
<accession>A0A8S5QSJ0</accession>
<dbReference type="GO" id="GO:0044423">
    <property type="term" value="C:virion component"/>
    <property type="evidence" value="ECO:0007669"/>
    <property type="project" value="UniProtKB-KW"/>
</dbReference>
<dbReference type="InterPro" id="IPR011050">
    <property type="entry name" value="Pectin_lyase_fold/virulence"/>
</dbReference>
<dbReference type="Gene3D" id="2.160.20.10">
    <property type="entry name" value="Single-stranded right-handed beta-helix, Pectin lyase-like"/>
    <property type="match status" value="1"/>
</dbReference>